<name>A0A183AUU7_9TREM</name>
<gene>
    <name evidence="1" type="ORF">ECPE_LOCUS10732</name>
</gene>
<dbReference type="WBParaSite" id="ECPE_0001076501-mRNA-1">
    <property type="protein sequence ID" value="ECPE_0001076501-mRNA-1"/>
    <property type="gene ID" value="ECPE_0001076501"/>
</dbReference>
<reference evidence="1 2" key="2">
    <citation type="submission" date="2018-11" db="EMBL/GenBank/DDBJ databases">
        <authorList>
            <consortium name="Pathogen Informatics"/>
        </authorList>
    </citation>
    <scope>NUCLEOTIDE SEQUENCE [LARGE SCALE GENOMIC DNA]</scope>
    <source>
        <strain evidence="1 2">Egypt</strain>
    </source>
</reference>
<dbReference type="OrthoDB" id="6243574at2759"/>
<evidence type="ECO:0000313" key="2">
    <source>
        <dbReference type="Proteomes" id="UP000272942"/>
    </source>
</evidence>
<dbReference type="Proteomes" id="UP000272942">
    <property type="component" value="Unassembled WGS sequence"/>
</dbReference>
<evidence type="ECO:0000313" key="3">
    <source>
        <dbReference type="WBParaSite" id="ECPE_0001076501-mRNA-1"/>
    </source>
</evidence>
<dbReference type="PANTHER" id="PTHR33395:SF22">
    <property type="entry name" value="REVERSE TRANSCRIPTASE DOMAIN-CONTAINING PROTEIN"/>
    <property type="match status" value="1"/>
</dbReference>
<proteinExistence type="predicted"/>
<dbReference type="AlphaFoldDB" id="A0A183AUU7"/>
<organism evidence="3">
    <name type="scientific">Echinostoma caproni</name>
    <dbReference type="NCBI Taxonomy" id="27848"/>
    <lineage>
        <taxon>Eukaryota</taxon>
        <taxon>Metazoa</taxon>
        <taxon>Spiralia</taxon>
        <taxon>Lophotrochozoa</taxon>
        <taxon>Platyhelminthes</taxon>
        <taxon>Trematoda</taxon>
        <taxon>Digenea</taxon>
        <taxon>Plagiorchiida</taxon>
        <taxon>Echinostomata</taxon>
        <taxon>Echinostomatoidea</taxon>
        <taxon>Echinostomatidae</taxon>
        <taxon>Echinostoma</taxon>
    </lineage>
</organism>
<keyword evidence="2" id="KW-1185">Reference proteome</keyword>
<protein>
    <submittedName>
        <fullName evidence="1 3">Uncharacterized protein</fullName>
    </submittedName>
</protein>
<sequence length="138" mass="15504">MIDRFPSIEALFRLQCNYTMPPITVELREVQRELAVLSRIKAAGPDGIHPAVVKPLADVIVDLIIELFKESLRLGAIPDDWRTVVEAHKSGSRQKAQNNILVSLTSVIRTCFEPLVGRQNTTTCSRYRMIGTRSARNC</sequence>
<accession>A0A183AUU7</accession>
<dbReference type="EMBL" id="UZAN01049581">
    <property type="protein sequence ID" value="VDP87536.1"/>
    <property type="molecule type" value="Genomic_DNA"/>
</dbReference>
<reference evidence="3" key="1">
    <citation type="submission" date="2016-06" db="UniProtKB">
        <authorList>
            <consortium name="WormBaseParasite"/>
        </authorList>
    </citation>
    <scope>IDENTIFICATION</scope>
</reference>
<dbReference type="PANTHER" id="PTHR33395">
    <property type="entry name" value="TRANSCRIPTASE, PUTATIVE-RELATED-RELATED"/>
    <property type="match status" value="1"/>
</dbReference>
<evidence type="ECO:0000313" key="1">
    <source>
        <dbReference type="EMBL" id="VDP87536.1"/>
    </source>
</evidence>